<proteinExistence type="predicted"/>
<evidence type="ECO:0000256" key="1">
    <source>
        <dbReference type="SAM" id="Phobius"/>
    </source>
</evidence>
<keyword evidence="1" id="KW-1133">Transmembrane helix</keyword>
<comment type="caution">
    <text evidence="2">The sequence shown here is derived from an EMBL/GenBank/DDBJ whole genome shotgun (WGS) entry which is preliminary data.</text>
</comment>
<feature type="transmembrane region" description="Helical" evidence="1">
    <location>
        <begin position="12"/>
        <end position="29"/>
    </location>
</feature>
<organism evidence="2 3">
    <name type="scientific">Vibrio mediterranei</name>
    <dbReference type="NCBI Taxonomy" id="689"/>
    <lineage>
        <taxon>Bacteria</taxon>
        <taxon>Pseudomonadati</taxon>
        <taxon>Pseudomonadota</taxon>
        <taxon>Gammaproteobacteria</taxon>
        <taxon>Vibrionales</taxon>
        <taxon>Vibrionaceae</taxon>
        <taxon>Vibrio</taxon>
    </lineage>
</organism>
<evidence type="ECO:0008006" key="4">
    <source>
        <dbReference type="Google" id="ProtNLM"/>
    </source>
</evidence>
<evidence type="ECO:0000313" key="2">
    <source>
        <dbReference type="EMBL" id="PRQ68026.1"/>
    </source>
</evidence>
<gene>
    <name evidence="2" type="ORF">COR51_10315</name>
</gene>
<name>A0ABX5DHD7_9VIBR</name>
<evidence type="ECO:0000313" key="3">
    <source>
        <dbReference type="Proteomes" id="UP000238163"/>
    </source>
</evidence>
<dbReference type="RefSeq" id="WP_062457776.1">
    <property type="nucleotide sequence ID" value="NZ_FLLQ01000002.1"/>
</dbReference>
<protein>
    <recommendedName>
        <fullName evidence="4">DUF943 family protein</fullName>
    </recommendedName>
</protein>
<keyword evidence="1" id="KW-0472">Membrane</keyword>
<dbReference type="Proteomes" id="UP000238163">
    <property type="component" value="Unassembled WGS sequence"/>
</dbReference>
<dbReference type="EMBL" id="NWTN01000004">
    <property type="protein sequence ID" value="PRQ68026.1"/>
    <property type="molecule type" value="Genomic_DNA"/>
</dbReference>
<keyword evidence="1" id="KW-0812">Transmembrane</keyword>
<reference evidence="2 3" key="1">
    <citation type="submission" date="2018-03" db="EMBL/GenBank/DDBJ databases">
        <title>Genetic Diversity and Phenotypic Plasticity of AHL Mediated Quorum Sensing in Environmental Strains of Vibrio mediterranei.</title>
        <authorList>
            <person name="Lantoine F."/>
            <person name="Vouve F."/>
        </authorList>
    </citation>
    <scope>NUCLEOTIDE SEQUENCE [LARGE SCALE GENOMIC DNA]</scope>
    <source>
        <strain evidence="2 3">17LN0615E</strain>
    </source>
</reference>
<accession>A0ABX5DHD7</accession>
<sequence length="155" mass="17987">MMKTILSVLLKYTNWIAILFSVFLTLYIIKPFLNGLGCNFELYDYNERINYSLTCKKGVIYNDVWDKETGEKYIKKSLYGYWGGYTYNIDLGTKVTLSDVDLDVENSGLSIYHLSKIWSAFSRSNDENTYSMVEIPRGAIFKSDFDDHPKKGFVE</sequence>
<keyword evidence="3" id="KW-1185">Reference proteome</keyword>